<dbReference type="InterPro" id="IPR036410">
    <property type="entry name" value="HSP_DnaJ_Cys-rich_dom_sf"/>
</dbReference>
<comment type="caution">
    <text evidence="1">The sequence shown here is derived from an EMBL/GenBank/DDBJ whole genome shotgun (WGS) entry which is preliminary data.</text>
</comment>
<keyword evidence="2" id="KW-1185">Reference proteome</keyword>
<reference evidence="1" key="1">
    <citation type="submission" date="2019-05" db="EMBL/GenBank/DDBJ databases">
        <title>Methanoculleus sp. FWC-SCC1, a methanogenic archaeon isolated from deep marine cold seep.</title>
        <authorList>
            <person name="Chen Y.-W."/>
            <person name="Chen S.-C."/>
            <person name="Teng N.-H."/>
            <person name="Lai M.-C."/>
        </authorList>
    </citation>
    <scope>NUCLEOTIDE SEQUENCE</scope>
    <source>
        <strain evidence="1">FWC-SCC1</strain>
    </source>
</reference>
<evidence type="ECO:0000313" key="1">
    <source>
        <dbReference type="EMBL" id="MDN7025746.1"/>
    </source>
</evidence>
<evidence type="ECO:0000313" key="2">
    <source>
        <dbReference type="Proteomes" id="UP001168338"/>
    </source>
</evidence>
<gene>
    <name evidence="1" type="ORF">FGU65_12790</name>
</gene>
<accession>A0ABT8MCU2</accession>
<organism evidence="1 2">
    <name type="scientific">Methanoculleus frigidifontis</name>
    <dbReference type="NCBI Taxonomy" id="2584085"/>
    <lineage>
        <taxon>Archaea</taxon>
        <taxon>Methanobacteriati</taxon>
        <taxon>Methanobacteriota</taxon>
        <taxon>Stenosarchaea group</taxon>
        <taxon>Methanomicrobia</taxon>
        <taxon>Methanomicrobiales</taxon>
        <taxon>Methanomicrobiaceae</taxon>
        <taxon>Methanoculleus</taxon>
    </lineage>
</organism>
<protein>
    <recommendedName>
        <fullName evidence="3">CR-type domain-containing protein</fullName>
    </recommendedName>
</protein>
<dbReference type="Gene3D" id="2.10.230.10">
    <property type="entry name" value="Heat shock protein DnaJ, cysteine-rich domain"/>
    <property type="match status" value="1"/>
</dbReference>
<dbReference type="SUPFAM" id="SSF57938">
    <property type="entry name" value="DnaJ/Hsp40 cysteine-rich domain"/>
    <property type="match status" value="1"/>
</dbReference>
<proteinExistence type="predicted"/>
<name>A0ABT8MCU2_9EURY</name>
<dbReference type="EMBL" id="VCYH01000009">
    <property type="protein sequence ID" value="MDN7025746.1"/>
    <property type="molecule type" value="Genomic_DNA"/>
</dbReference>
<dbReference type="Proteomes" id="UP001168338">
    <property type="component" value="Unassembled WGS sequence"/>
</dbReference>
<evidence type="ECO:0008006" key="3">
    <source>
        <dbReference type="Google" id="ProtNLM"/>
    </source>
</evidence>
<dbReference type="RefSeq" id="WP_301664932.1">
    <property type="nucleotide sequence ID" value="NZ_VCYH01000009.1"/>
</dbReference>
<sequence length="86" mass="8814">MAAESCRWCGGTGRNDALHHRHPSGACRACSGAGSILVYLPPRPCPQCGGTGVGNTPAPGLGSVPCRDCSGTGWLFFIHRFDGDGA</sequence>